<keyword evidence="2" id="KW-0808">Transferase</keyword>
<keyword evidence="2" id="KW-0548">Nucleotidyltransferase</keyword>
<organism evidence="2">
    <name type="scientific">Tanacetum cinerariifolium</name>
    <name type="common">Dalmatian daisy</name>
    <name type="synonym">Chrysanthemum cinerariifolium</name>
    <dbReference type="NCBI Taxonomy" id="118510"/>
    <lineage>
        <taxon>Eukaryota</taxon>
        <taxon>Viridiplantae</taxon>
        <taxon>Streptophyta</taxon>
        <taxon>Embryophyta</taxon>
        <taxon>Tracheophyta</taxon>
        <taxon>Spermatophyta</taxon>
        <taxon>Magnoliopsida</taxon>
        <taxon>eudicotyledons</taxon>
        <taxon>Gunneridae</taxon>
        <taxon>Pentapetalae</taxon>
        <taxon>asterids</taxon>
        <taxon>campanulids</taxon>
        <taxon>Asterales</taxon>
        <taxon>Asteraceae</taxon>
        <taxon>Asteroideae</taxon>
        <taxon>Anthemideae</taxon>
        <taxon>Anthemidinae</taxon>
        <taxon>Tanacetum</taxon>
    </lineage>
</organism>
<name>A0A6L2KYD9_TANCI</name>
<keyword evidence="2" id="KW-0695">RNA-directed DNA polymerase</keyword>
<accession>A0A6L2KYD9</accession>
<comment type="caution">
    <text evidence="2">The sequence shown here is derived from an EMBL/GenBank/DDBJ whole genome shotgun (WGS) entry which is preliminary data.</text>
</comment>
<proteinExistence type="predicted"/>
<protein>
    <submittedName>
        <fullName evidence="2">Reverse transcriptase domain-containing protein</fullName>
    </submittedName>
</protein>
<dbReference type="AlphaFoldDB" id="A0A6L2KYD9"/>
<gene>
    <name evidence="2" type="ORF">Tci_026486</name>
</gene>
<sequence>MSTNEIRGVCHVGFGQGHMGRSGRGHGYYSCVCVCAQESWGEGMGVLARKLELSTEIADTIVESIPSLPIPVLDSDSQREEIDIVTETDDVLPLSVENNDDSSNDPLLEEADLFLSDNSIPSGIENSADDPKGDIHFLEELLIDDSILSHESSDSNSEDNPSIPQPPPKPPNVESFHDLKPDVIAEEIPDKLNEDKCFDPGREINVSTKIEDDDYFLSYLIFPEVSPLFLFAESEDTIFDPALKSYVECVIATVEALFGLWLIGDKLCGKAPFMGLYLFSIKLRTQVLLFNSRLKIFSGKLKSRWSGPYTIAEIYPYGTAKLIHPDGCNFKVNCHRLKHYHGGDLPPLEIPDVTTFPKDN</sequence>
<dbReference type="EMBL" id="BKCJ010003342">
    <property type="protein sequence ID" value="GEU54508.1"/>
    <property type="molecule type" value="Genomic_DNA"/>
</dbReference>
<dbReference type="GO" id="GO:0003964">
    <property type="term" value="F:RNA-directed DNA polymerase activity"/>
    <property type="evidence" value="ECO:0007669"/>
    <property type="project" value="UniProtKB-KW"/>
</dbReference>
<evidence type="ECO:0000313" key="2">
    <source>
        <dbReference type="EMBL" id="GEU54508.1"/>
    </source>
</evidence>
<reference evidence="2" key="1">
    <citation type="journal article" date="2019" name="Sci. Rep.">
        <title>Draft genome of Tanacetum cinerariifolium, the natural source of mosquito coil.</title>
        <authorList>
            <person name="Yamashiro T."/>
            <person name="Shiraishi A."/>
            <person name="Satake H."/>
            <person name="Nakayama K."/>
        </authorList>
    </citation>
    <scope>NUCLEOTIDE SEQUENCE</scope>
</reference>
<evidence type="ECO:0000256" key="1">
    <source>
        <dbReference type="SAM" id="MobiDB-lite"/>
    </source>
</evidence>
<feature type="region of interest" description="Disordered" evidence="1">
    <location>
        <begin position="150"/>
        <end position="176"/>
    </location>
</feature>